<evidence type="ECO:0000256" key="1">
    <source>
        <dbReference type="SAM" id="Phobius"/>
    </source>
</evidence>
<feature type="transmembrane region" description="Helical" evidence="1">
    <location>
        <begin position="23"/>
        <end position="42"/>
    </location>
</feature>
<keyword evidence="1" id="KW-1133">Transmembrane helix</keyword>
<keyword evidence="1" id="KW-0472">Membrane</keyword>
<name>A0A9P3Q1J5_LYOSH</name>
<dbReference type="OrthoDB" id="425534at2759"/>
<dbReference type="AlphaFoldDB" id="A0A9P3Q1J5"/>
<keyword evidence="3" id="KW-1185">Reference proteome</keyword>
<sequence length="134" mass="14492">MPTRTTSAGGTGTVTMPDSAERLASVLFFFVASTLLLAALGYELPDCAKYNVQPMETDETGSFSWSTVIPSETLVWHPCYASRLRPLISALVGPQFDVLGFDPRGVGRSTPRASFFETDLERVLWGGQNGIQAS</sequence>
<keyword evidence="1" id="KW-0812">Transmembrane</keyword>
<evidence type="ECO:0000313" key="3">
    <source>
        <dbReference type="Proteomes" id="UP001063166"/>
    </source>
</evidence>
<evidence type="ECO:0000313" key="2">
    <source>
        <dbReference type="EMBL" id="GLB45935.1"/>
    </source>
</evidence>
<organism evidence="2 3">
    <name type="scientific">Lyophyllum shimeji</name>
    <name type="common">Hon-shimeji</name>
    <name type="synonym">Tricholoma shimeji</name>
    <dbReference type="NCBI Taxonomy" id="47721"/>
    <lineage>
        <taxon>Eukaryota</taxon>
        <taxon>Fungi</taxon>
        <taxon>Dikarya</taxon>
        <taxon>Basidiomycota</taxon>
        <taxon>Agaricomycotina</taxon>
        <taxon>Agaricomycetes</taxon>
        <taxon>Agaricomycetidae</taxon>
        <taxon>Agaricales</taxon>
        <taxon>Tricholomatineae</taxon>
        <taxon>Lyophyllaceae</taxon>
        <taxon>Lyophyllum</taxon>
    </lineage>
</organism>
<gene>
    <name evidence="2" type="ORF">LshimejAT787_3900110</name>
</gene>
<dbReference type="EMBL" id="BRPK01000039">
    <property type="protein sequence ID" value="GLB45935.1"/>
    <property type="molecule type" value="Genomic_DNA"/>
</dbReference>
<reference evidence="2" key="1">
    <citation type="submission" date="2022-07" db="EMBL/GenBank/DDBJ databases">
        <title>The genome of Lyophyllum shimeji provides insight into the initial evolution of ectomycorrhizal fungal genome.</title>
        <authorList>
            <person name="Kobayashi Y."/>
            <person name="Shibata T."/>
            <person name="Hirakawa H."/>
            <person name="Shigenobu S."/>
            <person name="Nishiyama T."/>
            <person name="Yamada A."/>
            <person name="Hasebe M."/>
            <person name="Kawaguchi M."/>
        </authorList>
    </citation>
    <scope>NUCLEOTIDE SEQUENCE</scope>
    <source>
        <strain evidence="2">AT787</strain>
    </source>
</reference>
<protein>
    <recommendedName>
        <fullName evidence="4">AB hydrolase-1 domain-containing protein</fullName>
    </recommendedName>
</protein>
<evidence type="ECO:0008006" key="4">
    <source>
        <dbReference type="Google" id="ProtNLM"/>
    </source>
</evidence>
<comment type="caution">
    <text evidence="2">The sequence shown here is derived from an EMBL/GenBank/DDBJ whole genome shotgun (WGS) entry which is preliminary data.</text>
</comment>
<dbReference type="Proteomes" id="UP001063166">
    <property type="component" value="Unassembled WGS sequence"/>
</dbReference>
<proteinExistence type="predicted"/>
<accession>A0A9P3Q1J5</accession>